<accession>A0A849C6I2</accession>
<protein>
    <recommendedName>
        <fullName evidence="2">DUF8017 domain-containing protein</fullName>
    </recommendedName>
</protein>
<dbReference type="EMBL" id="JABELX010000010">
    <property type="protein sequence ID" value="NNH73346.1"/>
    <property type="molecule type" value="Genomic_DNA"/>
</dbReference>
<dbReference type="Proteomes" id="UP000586827">
    <property type="component" value="Unassembled WGS sequence"/>
</dbReference>
<dbReference type="InterPro" id="IPR058330">
    <property type="entry name" value="DUF8017"/>
</dbReference>
<reference evidence="3 4" key="1">
    <citation type="submission" date="2020-05" db="EMBL/GenBank/DDBJ databases">
        <title>MicrobeNet Type strains.</title>
        <authorList>
            <person name="Nicholson A.C."/>
        </authorList>
    </citation>
    <scope>NUCLEOTIDE SEQUENCE [LARGE SCALE GENOMIC DNA]</scope>
    <source>
        <strain evidence="3 4">JCM 3224</strain>
    </source>
</reference>
<evidence type="ECO:0000259" key="2">
    <source>
        <dbReference type="Pfam" id="PF26056"/>
    </source>
</evidence>
<gene>
    <name evidence="3" type="ORF">HLB23_26410</name>
</gene>
<dbReference type="RefSeq" id="WP_067517132.1">
    <property type="nucleotide sequence ID" value="NZ_JABELX010000010.1"/>
</dbReference>
<feature type="compositionally biased region" description="Polar residues" evidence="1">
    <location>
        <begin position="27"/>
        <end position="47"/>
    </location>
</feature>
<keyword evidence="4" id="KW-1185">Reference proteome</keyword>
<sequence>MFAGIGVLVLALVGAVATVVLVNRDSSNSAAGDTTPSMVSALTTENASPTSPRPSSRPTTTGRPTTPAAVIPGYQVVVLSENGAAYDVPSDWQVDKTTAALGSGSDSLPVAGVAQDGLAYCPNYVRTNMFLTQSDEMDPERAAADVTTRMITIGYTTSTDSNPGAAEAFETSNGKLEGVFVETTGNAPAPSPGCASTYSIYAFAFPGESGAFVLTIAADTGVDKAVTKDFAKQLMATLRPI</sequence>
<feature type="compositionally biased region" description="Low complexity" evidence="1">
    <location>
        <begin position="48"/>
        <end position="67"/>
    </location>
</feature>
<evidence type="ECO:0000256" key="1">
    <source>
        <dbReference type="SAM" id="MobiDB-lite"/>
    </source>
</evidence>
<name>A0A849C6I2_9NOCA</name>
<evidence type="ECO:0000313" key="4">
    <source>
        <dbReference type="Proteomes" id="UP000586827"/>
    </source>
</evidence>
<dbReference type="AlphaFoldDB" id="A0A849C6I2"/>
<evidence type="ECO:0000313" key="3">
    <source>
        <dbReference type="EMBL" id="NNH73346.1"/>
    </source>
</evidence>
<feature type="region of interest" description="Disordered" evidence="1">
    <location>
        <begin position="27"/>
        <end position="67"/>
    </location>
</feature>
<comment type="caution">
    <text evidence="3">The sequence shown here is derived from an EMBL/GenBank/DDBJ whole genome shotgun (WGS) entry which is preliminary data.</text>
</comment>
<organism evidence="3 4">
    <name type="scientific">Nocardia uniformis</name>
    <dbReference type="NCBI Taxonomy" id="53432"/>
    <lineage>
        <taxon>Bacteria</taxon>
        <taxon>Bacillati</taxon>
        <taxon>Actinomycetota</taxon>
        <taxon>Actinomycetes</taxon>
        <taxon>Mycobacteriales</taxon>
        <taxon>Nocardiaceae</taxon>
        <taxon>Nocardia</taxon>
    </lineage>
</organism>
<feature type="domain" description="DUF8017" evidence="2">
    <location>
        <begin position="68"/>
        <end position="240"/>
    </location>
</feature>
<proteinExistence type="predicted"/>
<dbReference type="Pfam" id="PF26056">
    <property type="entry name" value="DUF8017"/>
    <property type="match status" value="1"/>
</dbReference>